<dbReference type="AlphaFoldDB" id="A0AAJ5D3H9"/>
<reference evidence="1 2" key="1">
    <citation type="submission" date="2018-06" db="EMBL/GenBank/DDBJ databases">
        <authorList>
            <consortium name="Pathogen Informatics"/>
            <person name="Doyle S."/>
        </authorList>
    </citation>
    <scope>NUCLEOTIDE SEQUENCE [LARGE SCALE GENOMIC DNA]</scope>
    <source>
        <strain evidence="1 2">NCTC10894</strain>
    </source>
</reference>
<sequence>MERLLPSRIRPLLAAAALCGLLAACNVGYVGVGSIGSDFSVGGTVSGLPVGQSVVLLNNGRDSLTIASNGTFVFGGLLPYNSSYLVTISTQPASANCVVTNGSGTVNGDVNNVLVTCQAR</sequence>
<protein>
    <recommendedName>
        <fullName evidence="3">Lipoprotein transmembrane</fullName>
    </recommendedName>
</protein>
<dbReference type="EMBL" id="UGVE01000001">
    <property type="protein sequence ID" value="SUD95843.1"/>
    <property type="molecule type" value="Genomic_DNA"/>
</dbReference>
<evidence type="ECO:0000313" key="1">
    <source>
        <dbReference type="EMBL" id="SUD95843.1"/>
    </source>
</evidence>
<dbReference type="RefSeq" id="WP_062737699.1">
    <property type="nucleotide sequence ID" value="NZ_BAAAEC010000009.1"/>
</dbReference>
<comment type="caution">
    <text evidence="1">The sequence shown here is derived from an EMBL/GenBank/DDBJ whole genome shotgun (WGS) entry which is preliminary data.</text>
</comment>
<gene>
    <name evidence="1" type="ORF">NCTC10894_00172</name>
</gene>
<name>A0AAJ5D3H9_9RALS</name>
<evidence type="ECO:0000313" key="2">
    <source>
        <dbReference type="Proteomes" id="UP000255008"/>
    </source>
</evidence>
<dbReference type="PROSITE" id="PS51257">
    <property type="entry name" value="PROKAR_LIPOPROTEIN"/>
    <property type="match status" value="1"/>
</dbReference>
<dbReference type="Proteomes" id="UP000255008">
    <property type="component" value="Unassembled WGS sequence"/>
</dbReference>
<organism evidence="1 2">
    <name type="scientific">Ralstonia mannitolilytica</name>
    <dbReference type="NCBI Taxonomy" id="105219"/>
    <lineage>
        <taxon>Bacteria</taxon>
        <taxon>Pseudomonadati</taxon>
        <taxon>Pseudomonadota</taxon>
        <taxon>Betaproteobacteria</taxon>
        <taxon>Burkholderiales</taxon>
        <taxon>Burkholderiaceae</taxon>
        <taxon>Ralstonia</taxon>
    </lineage>
</organism>
<evidence type="ECO:0008006" key="3">
    <source>
        <dbReference type="Google" id="ProtNLM"/>
    </source>
</evidence>
<accession>A0AAJ5D3H9</accession>
<proteinExistence type="predicted"/>